<comment type="cofactor">
    <cofactor evidence="1">
        <name>FAD</name>
        <dbReference type="ChEBI" id="CHEBI:57692"/>
    </cofactor>
</comment>
<evidence type="ECO:0000256" key="3">
    <source>
        <dbReference type="ARBA" id="ARBA00022630"/>
    </source>
</evidence>
<dbReference type="SUPFAM" id="SSF51905">
    <property type="entry name" value="FAD/NAD(P)-binding domain"/>
    <property type="match status" value="2"/>
</dbReference>
<gene>
    <name evidence="9" type="primary">pamO</name>
    <name evidence="9" type="ORF">FRACA_1490019</name>
</gene>
<feature type="region of interest" description="Disordered" evidence="8">
    <location>
        <begin position="268"/>
        <end position="293"/>
    </location>
</feature>
<dbReference type="Proteomes" id="UP000234331">
    <property type="component" value="Unassembled WGS sequence"/>
</dbReference>
<organism evidence="9 10">
    <name type="scientific">Frankia canadensis</name>
    <dbReference type="NCBI Taxonomy" id="1836972"/>
    <lineage>
        <taxon>Bacteria</taxon>
        <taxon>Bacillati</taxon>
        <taxon>Actinomycetota</taxon>
        <taxon>Actinomycetes</taxon>
        <taxon>Frankiales</taxon>
        <taxon>Frankiaceae</taxon>
        <taxon>Frankia</taxon>
    </lineage>
</organism>
<dbReference type="PANTHER" id="PTHR43098">
    <property type="entry name" value="L-ORNITHINE N(5)-MONOOXYGENASE-RELATED"/>
    <property type="match status" value="1"/>
</dbReference>
<dbReference type="GO" id="GO:0033776">
    <property type="term" value="F:phenylacetone monooxygenase activity"/>
    <property type="evidence" value="ECO:0007669"/>
    <property type="project" value="UniProtKB-EC"/>
</dbReference>
<keyword evidence="4" id="KW-0274">FAD</keyword>
<protein>
    <submittedName>
        <fullName evidence="9">Phenylacetone monooxygenase</fullName>
        <ecNumber evidence="9">1.14.13.92</ecNumber>
    </submittedName>
</protein>
<dbReference type="Pfam" id="PF13738">
    <property type="entry name" value="Pyr_redox_3"/>
    <property type="match status" value="1"/>
</dbReference>
<keyword evidence="5" id="KW-0521">NADP</keyword>
<sequence length="574" mass="63084">MRPAIPRRRKRGEVKESAVHTGGMAGRGGKQGGADADVAVVGAGFAGLYLAHRATTLGLTVVVLEAGESVGGTWYWNRYPGARCDVESIDYSYSFSEELQQEWRWTERYASQPEILRYLNHVADRFDLRRHIRLNTRVTAARFDEDALTWTLTTDTDETVTAAFCVMATGGLSVPNRPDLPGLDDFRGEWYHTARWPAGGVDLRGRRVAVVGTGSTGIQAIPMIAREADHLIVLQRTPNFSVPARNRPLSEAELAKVKATYARRRARGRIAPSGVPSDREPSPGRGVPPERRRQAYEAGWAEGGASPLLRAYSDMLVDEEVNASLADFVRDKIGEIVDDPATAAALTPYGYPLGAKRLCLDTDYFATYNRPNVELVDLRKTPIERITETGIQTGDTLYETDVIVFATGFDAISGAVTAIDVRGRADRSLRDYWRTGPRATLGLMAAGFPNLFLVNGPGSPAVLGNVLAFIEHHVEWIIDCIDSLRRDGIHTIESSEDSDERWAVQVDEIAAATLYPKAESWFAGANVPGKPRRFLPYAAGLHTYRARCDDSAARGYGADFVLDHALSKHAEKRP</sequence>
<name>A0A2I2KLT4_9ACTN</name>
<keyword evidence="3" id="KW-0285">Flavoprotein</keyword>
<dbReference type="AlphaFoldDB" id="A0A2I2KLT4"/>
<evidence type="ECO:0000256" key="4">
    <source>
        <dbReference type="ARBA" id="ARBA00022827"/>
    </source>
</evidence>
<dbReference type="InterPro" id="IPR050775">
    <property type="entry name" value="FAD-binding_Monooxygenases"/>
</dbReference>
<evidence type="ECO:0000256" key="2">
    <source>
        <dbReference type="ARBA" id="ARBA00010139"/>
    </source>
</evidence>
<evidence type="ECO:0000313" key="9">
    <source>
        <dbReference type="EMBL" id="SNQ46627.1"/>
    </source>
</evidence>
<feature type="region of interest" description="Disordered" evidence="8">
    <location>
        <begin position="1"/>
        <end position="33"/>
    </location>
</feature>
<keyword evidence="6 9" id="KW-0560">Oxidoreductase</keyword>
<keyword evidence="7 9" id="KW-0503">Monooxygenase</keyword>
<comment type="similarity">
    <text evidence="2">Belongs to the FAD-binding monooxygenase family.</text>
</comment>
<dbReference type="EMBL" id="FZMO01000056">
    <property type="protein sequence ID" value="SNQ46627.1"/>
    <property type="molecule type" value="Genomic_DNA"/>
</dbReference>
<proteinExistence type="inferred from homology"/>
<dbReference type="EC" id="1.14.13.92" evidence="9"/>
<evidence type="ECO:0000256" key="7">
    <source>
        <dbReference type="ARBA" id="ARBA00023033"/>
    </source>
</evidence>
<accession>A0A2I2KLT4</accession>
<keyword evidence="10" id="KW-1185">Reference proteome</keyword>
<evidence type="ECO:0000256" key="8">
    <source>
        <dbReference type="SAM" id="MobiDB-lite"/>
    </source>
</evidence>
<feature type="compositionally biased region" description="Gly residues" evidence="8">
    <location>
        <begin position="23"/>
        <end position="32"/>
    </location>
</feature>
<dbReference type="PRINTS" id="PR00411">
    <property type="entry name" value="PNDRDTASEI"/>
</dbReference>
<dbReference type="PANTHER" id="PTHR43098:SF3">
    <property type="entry name" value="L-ORNITHINE N(5)-MONOOXYGENASE-RELATED"/>
    <property type="match status" value="1"/>
</dbReference>
<feature type="compositionally biased region" description="Basic and acidic residues" evidence="8">
    <location>
        <begin position="277"/>
        <end position="293"/>
    </location>
</feature>
<dbReference type="Gene3D" id="3.50.50.60">
    <property type="entry name" value="FAD/NAD(P)-binding domain"/>
    <property type="match status" value="2"/>
</dbReference>
<reference evidence="9 10" key="1">
    <citation type="submission" date="2017-06" db="EMBL/GenBank/DDBJ databases">
        <authorList>
            <person name="Kim H.J."/>
            <person name="Triplett B.A."/>
        </authorList>
    </citation>
    <scope>NUCLEOTIDE SEQUENCE [LARGE SCALE GENOMIC DNA]</scope>
    <source>
        <strain evidence="9">FRACA_ARgP5</strain>
    </source>
</reference>
<feature type="compositionally biased region" description="Basic residues" evidence="8">
    <location>
        <begin position="1"/>
        <end position="12"/>
    </location>
</feature>
<dbReference type="InterPro" id="IPR036188">
    <property type="entry name" value="FAD/NAD-bd_sf"/>
</dbReference>
<evidence type="ECO:0000313" key="10">
    <source>
        <dbReference type="Proteomes" id="UP000234331"/>
    </source>
</evidence>
<evidence type="ECO:0000256" key="1">
    <source>
        <dbReference type="ARBA" id="ARBA00001974"/>
    </source>
</evidence>
<evidence type="ECO:0000256" key="6">
    <source>
        <dbReference type="ARBA" id="ARBA00023002"/>
    </source>
</evidence>
<evidence type="ECO:0000256" key="5">
    <source>
        <dbReference type="ARBA" id="ARBA00022857"/>
    </source>
</evidence>